<evidence type="ECO:0000256" key="10">
    <source>
        <dbReference type="ARBA" id="ARBA00023316"/>
    </source>
</evidence>
<evidence type="ECO:0000256" key="1">
    <source>
        <dbReference type="ARBA" id="ARBA00004167"/>
    </source>
</evidence>
<evidence type="ECO:0000256" key="6">
    <source>
        <dbReference type="ARBA" id="ARBA00022960"/>
    </source>
</evidence>
<proteinExistence type="inferred from homology"/>
<dbReference type="PANTHER" id="PTHR30627">
    <property type="entry name" value="PEPTIDOGLYCAN D,D-TRANSPEPTIDASE"/>
    <property type="match status" value="1"/>
</dbReference>
<keyword evidence="5" id="KW-0812">Transmembrane</keyword>
<comment type="subcellular location">
    <subcellularLocation>
        <location evidence="2">Cell membrane</location>
    </subcellularLocation>
    <subcellularLocation>
        <location evidence="1">Membrane</location>
        <topology evidence="1">Single-pass membrane protein</topology>
    </subcellularLocation>
</comment>
<dbReference type="Proteomes" id="UP000440004">
    <property type="component" value="Unassembled WGS sequence"/>
</dbReference>
<dbReference type="GO" id="GO:0071972">
    <property type="term" value="F:peptidoglycan L,D-transpeptidase activity"/>
    <property type="evidence" value="ECO:0007669"/>
    <property type="project" value="TreeGrafter"/>
</dbReference>
<evidence type="ECO:0000256" key="4">
    <source>
        <dbReference type="ARBA" id="ARBA00022475"/>
    </source>
</evidence>
<keyword evidence="8" id="KW-1133">Transmembrane helix</keyword>
<dbReference type="InterPro" id="IPR050515">
    <property type="entry name" value="Beta-lactam/transpept"/>
</dbReference>
<dbReference type="GO" id="GO:0008360">
    <property type="term" value="P:regulation of cell shape"/>
    <property type="evidence" value="ECO:0007669"/>
    <property type="project" value="UniProtKB-KW"/>
</dbReference>
<keyword evidence="4" id="KW-1003">Cell membrane</keyword>
<dbReference type="SUPFAM" id="SSF56601">
    <property type="entry name" value="beta-lactamase/transpeptidase-like"/>
    <property type="match status" value="1"/>
</dbReference>
<evidence type="ECO:0000256" key="5">
    <source>
        <dbReference type="ARBA" id="ARBA00022692"/>
    </source>
</evidence>
<dbReference type="GO" id="GO:0005886">
    <property type="term" value="C:plasma membrane"/>
    <property type="evidence" value="ECO:0007669"/>
    <property type="project" value="UniProtKB-SubCell"/>
</dbReference>
<dbReference type="InterPro" id="IPR012338">
    <property type="entry name" value="Beta-lactam/transpept-like"/>
</dbReference>
<organism evidence="13 14">
    <name type="scientific">Alkalibaculum sporogenes</name>
    <dbReference type="NCBI Taxonomy" id="2655001"/>
    <lineage>
        <taxon>Bacteria</taxon>
        <taxon>Bacillati</taxon>
        <taxon>Bacillota</taxon>
        <taxon>Clostridia</taxon>
        <taxon>Eubacteriales</taxon>
        <taxon>Eubacteriaceae</taxon>
        <taxon>Alkalibaculum</taxon>
    </lineage>
</organism>
<keyword evidence="6" id="KW-0133">Cell shape</keyword>
<keyword evidence="10" id="KW-0961">Cell wall biogenesis/degradation</keyword>
<evidence type="ECO:0000313" key="13">
    <source>
        <dbReference type="EMBL" id="MPW24845.1"/>
    </source>
</evidence>
<dbReference type="SUPFAM" id="SSF56519">
    <property type="entry name" value="Penicillin binding protein dimerisation domain"/>
    <property type="match status" value="1"/>
</dbReference>
<comment type="caution">
    <text evidence="13">The sequence shown here is derived from an EMBL/GenBank/DDBJ whole genome shotgun (WGS) entry which is preliminary data.</text>
</comment>
<name>A0A6A7K647_9FIRM</name>
<dbReference type="Pfam" id="PF00905">
    <property type="entry name" value="Transpeptidase"/>
    <property type="match status" value="1"/>
</dbReference>
<dbReference type="GO" id="GO:0009252">
    <property type="term" value="P:peptidoglycan biosynthetic process"/>
    <property type="evidence" value="ECO:0007669"/>
    <property type="project" value="UniProtKB-KW"/>
</dbReference>
<dbReference type="EMBL" id="WHNX01000004">
    <property type="protein sequence ID" value="MPW24845.1"/>
    <property type="molecule type" value="Genomic_DNA"/>
</dbReference>
<dbReference type="GO" id="GO:0071555">
    <property type="term" value="P:cell wall organization"/>
    <property type="evidence" value="ECO:0007669"/>
    <property type="project" value="UniProtKB-KW"/>
</dbReference>
<dbReference type="InterPro" id="IPR001460">
    <property type="entry name" value="PCN-bd_Tpept"/>
</dbReference>
<evidence type="ECO:0008006" key="15">
    <source>
        <dbReference type="Google" id="ProtNLM"/>
    </source>
</evidence>
<dbReference type="AlphaFoldDB" id="A0A6A7K647"/>
<evidence type="ECO:0000256" key="8">
    <source>
        <dbReference type="ARBA" id="ARBA00022989"/>
    </source>
</evidence>
<evidence type="ECO:0000259" key="12">
    <source>
        <dbReference type="Pfam" id="PF03717"/>
    </source>
</evidence>
<keyword evidence="7" id="KW-0573">Peptidoglycan synthesis</keyword>
<dbReference type="GO" id="GO:0008658">
    <property type="term" value="F:penicillin binding"/>
    <property type="evidence" value="ECO:0007669"/>
    <property type="project" value="InterPro"/>
</dbReference>
<dbReference type="Pfam" id="PF03717">
    <property type="entry name" value="PBP_dimer"/>
    <property type="match status" value="1"/>
</dbReference>
<evidence type="ECO:0000256" key="9">
    <source>
        <dbReference type="ARBA" id="ARBA00023136"/>
    </source>
</evidence>
<gene>
    <name evidence="13" type="ORF">GC105_03445</name>
</gene>
<reference evidence="13 14" key="1">
    <citation type="submission" date="2019-10" db="EMBL/GenBank/DDBJ databases">
        <title>Alkalibaculum tamaniensis sp.nov., a new alkaliphilic acetogen, isolated on methoxylated aromatics from a mud volcano.</title>
        <authorList>
            <person name="Khomyakova M.A."/>
            <person name="Merkel A.Y."/>
            <person name="Bonch-Osmolovskaya E.A."/>
            <person name="Slobodkin A.I."/>
        </authorList>
    </citation>
    <scope>NUCLEOTIDE SEQUENCE [LARGE SCALE GENOMIC DNA]</scope>
    <source>
        <strain evidence="13 14">M08DMB</strain>
    </source>
</reference>
<dbReference type="Gene3D" id="3.40.710.10">
    <property type="entry name" value="DD-peptidase/beta-lactamase superfamily"/>
    <property type="match status" value="1"/>
</dbReference>
<feature type="domain" description="Penicillin-binding protein transpeptidase" evidence="11">
    <location>
        <begin position="403"/>
        <end position="810"/>
    </location>
</feature>
<dbReference type="Gene3D" id="3.90.1310.10">
    <property type="entry name" value="Penicillin-binding protein 2a (Domain 2)"/>
    <property type="match status" value="2"/>
</dbReference>
<keyword evidence="14" id="KW-1185">Reference proteome</keyword>
<dbReference type="PANTHER" id="PTHR30627:SF2">
    <property type="entry name" value="PEPTIDOGLYCAN D,D-TRANSPEPTIDASE MRDA"/>
    <property type="match status" value="1"/>
</dbReference>
<comment type="similarity">
    <text evidence="3">Belongs to the transpeptidase family.</text>
</comment>
<evidence type="ECO:0000259" key="11">
    <source>
        <dbReference type="Pfam" id="PF00905"/>
    </source>
</evidence>
<dbReference type="InterPro" id="IPR036138">
    <property type="entry name" value="PBP_dimer_sf"/>
</dbReference>
<keyword evidence="9" id="KW-0472">Membrane</keyword>
<feature type="domain" description="Penicillin-binding protein dimerisation" evidence="12">
    <location>
        <begin position="53"/>
        <end position="352"/>
    </location>
</feature>
<dbReference type="RefSeq" id="WP_152801731.1">
    <property type="nucleotide sequence ID" value="NZ_WHNX01000004.1"/>
</dbReference>
<evidence type="ECO:0000256" key="2">
    <source>
        <dbReference type="ARBA" id="ARBA00004236"/>
    </source>
</evidence>
<dbReference type="InterPro" id="IPR005311">
    <property type="entry name" value="PBP_dimer"/>
</dbReference>
<evidence type="ECO:0000313" key="14">
    <source>
        <dbReference type="Proteomes" id="UP000440004"/>
    </source>
</evidence>
<sequence>MIINKKKYRFTFLFICLALIIILFIFRLAQLQIAQGDHYNELAENKMVQKITETAPRGSIFTSDGYEIAKNKIGYSVELTHSNLDNIERNKVLLRLYNILEKNDESFDDNFPIVINNGKISFVYEQEEKKWKKEHNISTDATASDSLEYLRQVYNVKEEVSNEVALQAIQSVHMNTNLPIRIVEGEVTFDYENSELQWKKDNGFKKEEYDLTAKESFDKMKDRYNIDPDFDDVESRKILVLQQLVRAQGFRAWEPIVLAKNVKHDTVFEIDSNIHELPGVTITANPVRTYPYNELGSHVLGYIGRVSERDVEEDEYRMNDLKGISGIEAAYEEFLKGEDGQRFAIADYRGRPQNDPTSEVINPVSGDNVHLTIDYDLQRVAEESLVNQIKNIQKGKAKKAESGAVVVIDVNTGAVLAMASYPDYNPNLFVNGIKTEDWNKLNILVDDPLFPKPLYNNATLTAIQPGSVFKPLMSAAGLQEKVITKTSTIYCSGVHPVFTQFTCLARHGSETVREAIKDSCNVFFYETGYRLGVDNIEKYAKDFGLGSRTGVEIAESAGYLATKDDKIKIWTYSTSDYIRNTVGIEGTSVIINDEGNEQEVYKSYAIAKELTGNITPKEFPSYGDVYREVSNIMAKYNIKESAYLHRISQYVLSGRWVSSDTINASIGQGGNSFTPIQIANYLATLVNGGYRRQNYLVEKAVDQNGEITYQHEEKIYNQIDVNDEYIEEIKKGMKDVAMYSTGRTAFTGFNHSGVGTGGKTGTAQYGSKNVDNTAWYMGFAPYDKPEIVVVSMIIQGQTSGNSVPIARDIIDAYLYNNYTYEEAQKLKQQEKEQTEE</sequence>
<accession>A0A6A7K647</accession>
<protein>
    <recommendedName>
        <fullName evidence="15">Penicillin-binding protein</fullName>
    </recommendedName>
</protein>
<evidence type="ECO:0000256" key="7">
    <source>
        <dbReference type="ARBA" id="ARBA00022984"/>
    </source>
</evidence>
<dbReference type="Gene3D" id="1.10.10.1230">
    <property type="entry name" value="Penicillin-binding protein, N-terminal non-catalytic domain, head sub-domain"/>
    <property type="match status" value="1"/>
</dbReference>
<evidence type="ECO:0000256" key="3">
    <source>
        <dbReference type="ARBA" id="ARBA00007171"/>
    </source>
</evidence>